<evidence type="ECO:0000313" key="5">
    <source>
        <dbReference type="Proteomes" id="UP000242146"/>
    </source>
</evidence>
<keyword evidence="1" id="KW-0863">Zinc-finger</keyword>
<name>A0A1X2GJR4_9FUNG</name>
<feature type="compositionally biased region" description="Acidic residues" evidence="2">
    <location>
        <begin position="128"/>
        <end position="159"/>
    </location>
</feature>
<comment type="caution">
    <text evidence="4">The sequence shown here is derived from an EMBL/GenBank/DDBJ whole genome shotgun (WGS) entry which is preliminary data.</text>
</comment>
<evidence type="ECO:0000259" key="3">
    <source>
        <dbReference type="PROSITE" id="PS50157"/>
    </source>
</evidence>
<reference evidence="4 5" key="1">
    <citation type="submission" date="2016-07" db="EMBL/GenBank/DDBJ databases">
        <title>Pervasive Adenine N6-methylation of Active Genes in Fungi.</title>
        <authorList>
            <consortium name="DOE Joint Genome Institute"/>
            <person name="Mondo S.J."/>
            <person name="Dannebaum R.O."/>
            <person name="Kuo R.C."/>
            <person name="Labutti K."/>
            <person name="Haridas S."/>
            <person name="Kuo A."/>
            <person name="Salamov A."/>
            <person name="Ahrendt S.R."/>
            <person name="Lipzen A."/>
            <person name="Sullivan W."/>
            <person name="Andreopoulos W.B."/>
            <person name="Clum A."/>
            <person name="Lindquist E."/>
            <person name="Daum C."/>
            <person name="Ramamoorthy G.K."/>
            <person name="Gryganskyi A."/>
            <person name="Culley D."/>
            <person name="Magnuson J.K."/>
            <person name="James T.Y."/>
            <person name="O'Malley M.A."/>
            <person name="Stajich J.E."/>
            <person name="Spatafora J.W."/>
            <person name="Visel A."/>
            <person name="Grigoriev I.V."/>
        </authorList>
    </citation>
    <scope>NUCLEOTIDE SEQUENCE [LARGE SCALE GENOMIC DNA]</scope>
    <source>
        <strain evidence="4 5">NRRL 3301</strain>
    </source>
</reference>
<dbReference type="InterPro" id="IPR013087">
    <property type="entry name" value="Znf_C2H2_type"/>
</dbReference>
<sequence>MSKVIATEPFHGKNSLPSPPEEQPPLKRSKTIPVTNNYTIIHSTLDDSYLHPDDIDKKTYKTGTLLTCSDCGKTYKHPSCLAKHRWEHSDEWELTSKLPLTKHQQVQLLEAASILLSMTEANDRRDDQDETDDDQTCQESSQDEGEDIDIEILANDEQDTGTMEELASSTSTLSI</sequence>
<organism evidence="4 5">
    <name type="scientific">Hesseltinella vesiculosa</name>
    <dbReference type="NCBI Taxonomy" id="101127"/>
    <lineage>
        <taxon>Eukaryota</taxon>
        <taxon>Fungi</taxon>
        <taxon>Fungi incertae sedis</taxon>
        <taxon>Mucoromycota</taxon>
        <taxon>Mucoromycotina</taxon>
        <taxon>Mucoromycetes</taxon>
        <taxon>Mucorales</taxon>
        <taxon>Cunninghamellaceae</taxon>
        <taxon>Hesseltinella</taxon>
    </lineage>
</organism>
<feature type="domain" description="C2H2-type" evidence="3">
    <location>
        <begin position="66"/>
        <end position="93"/>
    </location>
</feature>
<dbReference type="PROSITE" id="PS00028">
    <property type="entry name" value="ZINC_FINGER_C2H2_1"/>
    <property type="match status" value="1"/>
</dbReference>
<keyword evidence="5" id="KW-1185">Reference proteome</keyword>
<evidence type="ECO:0000256" key="1">
    <source>
        <dbReference type="PROSITE-ProRule" id="PRU00042"/>
    </source>
</evidence>
<dbReference type="EMBL" id="MCGT01000011">
    <property type="protein sequence ID" value="ORX55575.1"/>
    <property type="molecule type" value="Genomic_DNA"/>
</dbReference>
<keyword evidence="1" id="KW-0862">Zinc</keyword>
<dbReference type="GO" id="GO:0008270">
    <property type="term" value="F:zinc ion binding"/>
    <property type="evidence" value="ECO:0007669"/>
    <property type="project" value="UniProtKB-KW"/>
</dbReference>
<proteinExistence type="predicted"/>
<evidence type="ECO:0000256" key="2">
    <source>
        <dbReference type="SAM" id="MobiDB-lite"/>
    </source>
</evidence>
<evidence type="ECO:0000313" key="4">
    <source>
        <dbReference type="EMBL" id="ORX55575.1"/>
    </source>
</evidence>
<dbReference type="PROSITE" id="PS50157">
    <property type="entry name" value="ZINC_FINGER_C2H2_2"/>
    <property type="match status" value="1"/>
</dbReference>
<feature type="region of interest" description="Disordered" evidence="2">
    <location>
        <begin position="1"/>
        <end position="29"/>
    </location>
</feature>
<dbReference type="AlphaFoldDB" id="A0A1X2GJR4"/>
<accession>A0A1X2GJR4</accession>
<gene>
    <name evidence="4" type="ORF">DM01DRAFT_1406782</name>
</gene>
<keyword evidence="1" id="KW-0479">Metal-binding</keyword>
<dbReference type="OrthoDB" id="2152896at2759"/>
<protein>
    <recommendedName>
        <fullName evidence="3">C2H2-type domain-containing protein</fullName>
    </recommendedName>
</protein>
<feature type="region of interest" description="Disordered" evidence="2">
    <location>
        <begin position="122"/>
        <end position="175"/>
    </location>
</feature>
<dbReference type="Proteomes" id="UP000242146">
    <property type="component" value="Unassembled WGS sequence"/>
</dbReference>